<feature type="domain" description="HTH marR-type" evidence="4">
    <location>
        <begin position="41"/>
        <end position="174"/>
    </location>
</feature>
<dbReference type="SUPFAM" id="SSF46785">
    <property type="entry name" value="Winged helix' DNA-binding domain"/>
    <property type="match status" value="1"/>
</dbReference>
<name>A0A8H9M890_9PSEU</name>
<dbReference type="PANTHER" id="PTHR33164:SF89">
    <property type="entry name" value="MARR FAMILY REGULATORY PROTEIN"/>
    <property type="match status" value="1"/>
</dbReference>
<dbReference type="GO" id="GO:0003700">
    <property type="term" value="F:DNA-binding transcription factor activity"/>
    <property type="evidence" value="ECO:0007669"/>
    <property type="project" value="InterPro"/>
</dbReference>
<dbReference type="PRINTS" id="PR00598">
    <property type="entry name" value="HTHMARR"/>
</dbReference>
<dbReference type="PANTHER" id="PTHR33164">
    <property type="entry name" value="TRANSCRIPTIONAL REGULATOR, MARR FAMILY"/>
    <property type="match status" value="1"/>
</dbReference>
<dbReference type="AlphaFoldDB" id="A0A8H9M890"/>
<evidence type="ECO:0000256" key="1">
    <source>
        <dbReference type="ARBA" id="ARBA00023015"/>
    </source>
</evidence>
<reference evidence="5" key="2">
    <citation type="submission" date="2020-09" db="EMBL/GenBank/DDBJ databases">
        <authorList>
            <person name="Sun Q."/>
            <person name="Zhou Y."/>
        </authorList>
    </citation>
    <scope>NUCLEOTIDE SEQUENCE</scope>
    <source>
        <strain evidence="5">CGMCC 4.7679</strain>
    </source>
</reference>
<dbReference type="PROSITE" id="PS50995">
    <property type="entry name" value="HTH_MARR_2"/>
    <property type="match status" value="1"/>
</dbReference>
<evidence type="ECO:0000256" key="2">
    <source>
        <dbReference type="ARBA" id="ARBA00023125"/>
    </source>
</evidence>
<dbReference type="InterPro" id="IPR036390">
    <property type="entry name" value="WH_DNA-bd_sf"/>
</dbReference>
<evidence type="ECO:0000256" key="3">
    <source>
        <dbReference type="ARBA" id="ARBA00023163"/>
    </source>
</evidence>
<dbReference type="SMART" id="SM00347">
    <property type="entry name" value="HTH_MARR"/>
    <property type="match status" value="1"/>
</dbReference>
<protein>
    <submittedName>
        <fullName evidence="5">MarR family transcriptional regulator</fullName>
    </submittedName>
</protein>
<keyword evidence="3" id="KW-0804">Transcription</keyword>
<keyword evidence="1" id="KW-0805">Transcription regulation</keyword>
<keyword evidence="6" id="KW-1185">Reference proteome</keyword>
<gene>
    <name evidence="5" type="ORF">GCM10017566_10140</name>
</gene>
<evidence type="ECO:0000313" key="6">
    <source>
        <dbReference type="Proteomes" id="UP000658656"/>
    </source>
</evidence>
<comment type="caution">
    <text evidence="5">The sequence shown here is derived from an EMBL/GenBank/DDBJ whole genome shotgun (WGS) entry which is preliminary data.</text>
</comment>
<keyword evidence="2" id="KW-0238">DNA-binding</keyword>
<dbReference type="Gene3D" id="1.10.10.10">
    <property type="entry name" value="Winged helix-like DNA-binding domain superfamily/Winged helix DNA-binding domain"/>
    <property type="match status" value="1"/>
</dbReference>
<organism evidence="5 6">
    <name type="scientific">Amycolatopsis bartoniae</name>
    <dbReference type="NCBI Taxonomy" id="941986"/>
    <lineage>
        <taxon>Bacteria</taxon>
        <taxon>Bacillati</taxon>
        <taxon>Actinomycetota</taxon>
        <taxon>Actinomycetes</taxon>
        <taxon>Pseudonocardiales</taxon>
        <taxon>Pseudonocardiaceae</taxon>
        <taxon>Amycolatopsis</taxon>
    </lineage>
</organism>
<dbReference type="EMBL" id="BNAV01000001">
    <property type="protein sequence ID" value="GHF38841.1"/>
    <property type="molecule type" value="Genomic_DNA"/>
</dbReference>
<reference evidence="5" key="1">
    <citation type="journal article" date="2014" name="Int. J. Syst. Evol. Microbiol.">
        <title>Complete genome sequence of Corynebacterium casei LMG S-19264T (=DSM 44701T), isolated from a smear-ripened cheese.</title>
        <authorList>
            <consortium name="US DOE Joint Genome Institute (JGI-PGF)"/>
            <person name="Walter F."/>
            <person name="Albersmeier A."/>
            <person name="Kalinowski J."/>
            <person name="Ruckert C."/>
        </authorList>
    </citation>
    <scope>NUCLEOTIDE SEQUENCE</scope>
    <source>
        <strain evidence="5">CGMCC 4.7679</strain>
    </source>
</reference>
<dbReference type="InterPro" id="IPR023187">
    <property type="entry name" value="Tscrpt_reg_MarR-type_CS"/>
</dbReference>
<accession>A0A8H9M890</accession>
<dbReference type="InterPro" id="IPR036388">
    <property type="entry name" value="WH-like_DNA-bd_sf"/>
</dbReference>
<dbReference type="PROSITE" id="PS01117">
    <property type="entry name" value="HTH_MARR_1"/>
    <property type="match status" value="1"/>
</dbReference>
<proteinExistence type="predicted"/>
<dbReference type="Proteomes" id="UP000658656">
    <property type="component" value="Unassembled WGS sequence"/>
</dbReference>
<dbReference type="Pfam" id="PF01047">
    <property type="entry name" value="MarR"/>
    <property type="match status" value="1"/>
</dbReference>
<dbReference type="InterPro" id="IPR039422">
    <property type="entry name" value="MarR/SlyA-like"/>
</dbReference>
<dbReference type="InterPro" id="IPR000835">
    <property type="entry name" value="HTH_MarR-typ"/>
</dbReference>
<dbReference type="GO" id="GO:0006950">
    <property type="term" value="P:response to stress"/>
    <property type="evidence" value="ECO:0007669"/>
    <property type="project" value="TreeGrafter"/>
</dbReference>
<evidence type="ECO:0000313" key="5">
    <source>
        <dbReference type="EMBL" id="GHF38841.1"/>
    </source>
</evidence>
<sequence length="185" mass="20232">MPTLGRMSAEPAAPGELDYLSFVDYAIARTTAELPAVDPVAMRLGLTLHRLTSALVYDWESTVHRPRGWSWGGFRVLFALWLAGPMEAKRVAQLSGMSRAAVSALVNTLERDGLVSRTPAEHDRRAVLLSLTDSGHDAITSAYVAHNEREQAWANALTESEQTVLIGLLEKLTTSSAATEAKRRF</sequence>
<dbReference type="GO" id="GO:0003677">
    <property type="term" value="F:DNA binding"/>
    <property type="evidence" value="ECO:0007669"/>
    <property type="project" value="UniProtKB-KW"/>
</dbReference>
<evidence type="ECO:0000259" key="4">
    <source>
        <dbReference type="PROSITE" id="PS50995"/>
    </source>
</evidence>